<dbReference type="InterPro" id="IPR000515">
    <property type="entry name" value="MetI-like"/>
</dbReference>
<feature type="transmembrane region" description="Helical" evidence="9">
    <location>
        <begin position="202"/>
        <end position="223"/>
    </location>
</feature>
<accession>A0A109UGQ4</accession>
<dbReference type="PANTHER" id="PTHR30614">
    <property type="entry name" value="MEMBRANE COMPONENT OF AMINO ACID ABC TRANSPORTER"/>
    <property type="match status" value="1"/>
</dbReference>
<evidence type="ECO:0000256" key="6">
    <source>
        <dbReference type="ARBA" id="ARBA00022970"/>
    </source>
</evidence>
<dbReference type="STRING" id="1514105.AOC36_02605"/>
<dbReference type="SUPFAM" id="SSF161098">
    <property type="entry name" value="MetI-like"/>
    <property type="match status" value="1"/>
</dbReference>
<dbReference type="RefSeq" id="WP_067631045.1">
    <property type="nucleotide sequence ID" value="NZ_CP013213.1"/>
</dbReference>
<dbReference type="InterPro" id="IPR010065">
    <property type="entry name" value="AA_ABC_transptr_permease_3TM"/>
</dbReference>
<keyword evidence="6" id="KW-0029">Amino-acid transport</keyword>
<dbReference type="CDD" id="cd06261">
    <property type="entry name" value="TM_PBP2"/>
    <property type="match status" value="1"/>
</dbReference>
<feature type="domain" description="ABC transmembrane type-1" evidence="10">
    <location>
        <begin position="27"/>
        <end position="220"/>
    </location>
</feature>
<dbReference type="GO" id="GO:0022857">
    <property type="term" value="F:transmembrane transporter activity"/>
    <property type="evidence" value="ECO:0007669"/>
    <property type="project" value="InterPro"/>
</dbReference>
<evidence type="ECO:0000256" key="7">
    <source>
        <dbReference type="ARBA" id="ARBA00022989"/>
    </source>
</evidence>
<evidence type="ECO:0000259" key="10">
    <source>
        <dbReference type="PROSITE" id="PS50928"/>
    </source>
</evidence>
<keyword evidence="8 9" id="KW-0472">Membrane</keyword>
<gene>
    <name evidence="11" type="ORF">AOC36_02605</name>
</gene>
<dbReference type="Proteomes" id="UP000063781">
    <property type="component" value="Chromosome"/>
</dbReference>
<dbReference type="InterPro" id="IPR035906">
    <property type="entry name" value="MetI-like_sf"/>
</dbReference>
<keyword evidence="4" id="KW-1003">Cell membrane</keyword>
<keyword evidence="3 9" id="KW-0813">Transport</keyword>
<evidence type="ECO:0000256" key="9">
    <source>
        <dbReference type="RuleBase" id="RU363032"/>
    </source>
</evidence>
<dbReference type="PROSITE" id="PS50928">
    <property type="entry name" value="ABC_TM1"/>
    <property type="match status" value="1"/>
</dbReference>
<name>A0A109UGQ4_9FIRM</name>
<dbReference type="EMBL" id="CP013213">
    <property type="protein sequence ID" value="AMC92913.1"/>
    <property type="molecule type" value="Genomic_DNA"/>
</dbReference>
<evidence type="ECO:0000256" key="3">
    <source>
        <dbReference type="ARBA" id="ARBA00022448"/>
    </source>
</evidence>
<evidence type="ECO:0000256" key="2">
    <source>
        <dbReference type="ARBA" id="ARBA00010072"/>
    </source>
</evidence>
<dbReference type="OrthoDB" id="9787841at2"/>
<dbReference type="AlphaFoldDB" id="A0A109UGQ4"/>
<keyword evidence="5 9" id="KW-0812">Transmembrane</keyword>
<evidence type="ECO:0000256" key="1">
    <source>
        <dbReference type="ARBA" id="ARBA00004651"/>
    </source>
</evidence>
<dbReference type="InterPro" id="IPR043429">
    <property type="entry name" value="ArtM/GltK/GlnP/TcyL/YhdX-like"/>
</dbReference>
<feature type="transmembrane region" description="Helical" evidence="9">
    <location>
        <begin position="87"/>
        <end position="111"/>
    </location>
</feature>
<evidence type="ECO:0000313" key="11">
    <source>
        <dbReference type="EMBL" id="AMC92913.1"/>
    </source>
</evidence>
<dbReference type="Pfam" id="PF00528">
    <property type="entry name" value="BPD_transp_1"/>
    <property type="match status" value="1"/>
</dbReference>
<dbReference type="KEGG" id="erl:AOC36_02605"/>
<evidence type="ECO:0000313" key="12">
    <source>
        <dbReference type="Proteomes" id="UP000063781"/>
    </source>
</evidence>
<keyword evidence="7 9" id="KW-1133">Transmembrane helix</keyword>
<dbReference type="NCBIfam" id="TIGR01726">
    <property type="entry name" value="HEQRo_perm_3TM"/>
    <property type="match status" value="1"/>
</dbReference>
<dbReference type="GO" id="GO:0006865">
    <property type="term" value="P:amino acid transport"/>
    <property type="evidence" value="ECO:0007669"/>
    <property type="project" value="UniProtKB-KW"/>
</dbReference>
<comment type="subcellular location">
    <subcellularLocation>
        <location evidence="1 9">Cell membrane</location>
        <topology evidence="1 9">Multi-pass membrane protein</topology>
    </subcellularLocation>
</comment>
<organism evidence="11 12">
    <name type="scientific">Erysipelothrix larvae</name>
    <dbReference type="NCBI Taxonomy" id="1514105"/>
    <lineage>
        <taxon>Bacteria</taxon>
        <taxon>Bacillati</taxon>
        <taxon>Bacillota</taxon>
        <taxon>Erysipelotrichia</taxon>
        <taxon>Erysipelotrichales</taxon>
        <taxon>Erysipelotrichaceae</taxon>
        <taxon>Erysipelothrix</taxon>
    </lineage>
</organism>
<protein>
    <submittedName>
        <fullName evidence="11">Amino acid ABC transporter permease</fullName>
    </submittedName>
</protein>
<reference evidence="11 12" key="1">
    <citation type="submission" date="2015-10" db="EMBL/GenBank/DDBJ databases">
        <title>Erysipelothrix larvae sp. LV19 isolated from the larval gut of the rhinoceros beetle, Trypoxylus dichotomus.</title>
        <authorList>
            <person name="Lim S."/>
            <person name="Kim B.-C."/>
        </authorList>
    </citation>
    <scope>NUCLEOTIDE SEQUENCE [LARGE SCALE GENOMIC DNA]</scope>
    <source>
        <strain evidence="11 12">LV19</strain>
    </source>
</reference>
<dbReference type="PANTHER" id="PTHR30614:SF20">
    <property type="entry name" value="GLUTAMINE TRANSPORT SYSTEM PERMEASE PROTEIN GLNP"/>
    <property type="match status" value="1"/>
</dbReference>
<sequence>MFGFLSLDNFYRAFIAEERWKLYLDGLKTTLLISLVACLLGILIGLIIAVIKYSYQQAQANGRVGIVLKVFNSAANIYTTVIRGTPVLLQLLILFTVAFQGLNAAFIGFGINSGAYVSEIIRGGLQSVDSGQSEAGRSLGLSSMQTMTMIVIPQAFKNIVPSLFNELIAMVKETSVAGSIAVTDLTKASQGIQSRLYLIEPLYIVAIIYLILVFTLTQIQKVLERRLARSDRN</sequence>
<evidence type="ECO:0000256" key="5">
    <source>
        <dbReference type="ARBA" id="ARBA00022692"/>
    </source>
</evidence>
<feature type="transmembrane region" description="Helical" evidence="9">
    <location>
        <begin position="31"/>
        <end position="51"/>
    </location>
</feature>
<evidence type="ECO:0000256" key="4">
    <source>
        <dbReference type="ARBA" id="ARBA00022475"/>
    </source>
</evidence>
<proteinExistence type="inferred from homology"/>
<dbReference type="GO" id="GO:0043190">
    <property type="term" value="C:ATP-binding cassette (ABC) transporter complex"/>
    <property type="evidence" value="ECO:0007669"/>
    <property type="project" value="InterPro"/>
</dbReference>
<dbReference type="Gene3D" id="1.10.3720.10">
    <property type="entry name" value="MetI-like"/>
    <property type="match status" value="1"/>
</dbReference>
<comment type="similarity">
    <text evidence="2">Belongs to the binding-protein-dependent transport system permease family. HisMQ subfamily.</text>
</comment>
<keyword evidence="12" id="KW-1185">Reference proteome</keyword>
<evidence type="ECO:0000256" key="8">
    <source>
        <dbReference type="ARBA" id="ARBA00023136"/>
    </source>
</evidence>